<feature type="region of interest" description="Disordered" evidence="1">
    <location>
        <begin position="450"/>
        <end position="475"/>
    </location>
</feature>
<dbReference type="SUPFAM" id="SSF49464">
    <property type="entry name" value="Carboxypeptidase regulatory domain-like"/>
    <property type="match status" value="1"/>
</dbReference>
<feature type="domain" description="SLH" evidence="3">
    <location>
        <begin position="161"/>
        <end position="220"/>
    </location>
</feature>
<feature type="compositionally biased region" description="Low complexity" evidence="1">
    <location>
        <begin position="455"/>
        <end position="471"/>
    </location>
</feature>
<feature type="domain" description="SLH" evidence="3">
    <location>
        <begin position="38"/>
        <end position="96"/>
    </location>
</feature>
<reference evidence="4" key="1">
    <citation type="journal article" date="2016" name="Genome Announc.">
        <title>Draft genomes of two strains of Paenibacillus glucanolyticus with capability to degrade lignocellulose.</title>
        <authorList>
            <person name="Mathews S.L."/>
            <person name="Pawlak J."/>
            <person name="Grunden A.M."/>
        </authorList>
    </citation>
    <scope>NUCLEOTIDE SEQUENCE [LARGE SCALE GENOMIC DNA]</scope>
    <source>
        <strain evidence="4">SLM1</strain>
    </source>
</reference>
<dbReference type="Gene3D" id="2.60.40.1120">
    <property type="entry name" value="Carboxypeptidase-like, regulatory domain"/>
    <property type="match status" value="1"/>
</dbReference>
<feature type="signal peptide" evidence="2">
    <location>
        <begin position="1"/>
        <end position="30"/>
    </location>
</feature>
<sequence>MGNRLGFYKKALSAVLGITLILSPLGGAYAATAKSETKTTSSASDIEGHWASKTLQKWNEQGYLNGDQTGKINPDAPITRAQLAAVVNRSFQFETKAGISYSDVKSTSWYYNDLSVAASQGYMKGYSNGTFKPDNKVTRQELAVILSSLMELKPSDAANKFTDTDRSPAWSKGAIGAVASSGIMNGSNGKFRPTASASRAEVVTVLDRALEEIKSQEVTSYDTAGTYGPVTGTKNVPGSVHINALDITLQNMTIEGNLVIGEGVGEGDVTLKGVTVKGSTTIKGGGKNSIHVVDSVLITVIVNKKDGSVRIVTEGGSSVSQVTLQSGAILEETGLTGEGFKDLLLSNLIPSGSNVTLAGQFETVDVTAASLNVNLTSGSVAQLNVAANASGTNLNVGSSASVLSLILNAAASVSGQGSIGSAQVNAAGVSFTQRPGSLVLADNVTVSVGSGGSTSGSNAGTGESGNTTNPNPTQPPVTDRIQLSNGQAVLQFVNAVPSLELIDFNISATVAGAVYQLEDIAFNNATKILTFTPISLDEHYGDTLVLNVTPAAGSSKFTTSLTGSIKLEGFEGTITDVNELPVEGMRIDFRRGLGNTTGSIATSTLTNADGRYTANLPAGVYTGQLTKAGFITTYVVGVSLSDSFNRNENATAIKIPANDEIRIVLTWGEKPRDEDSHLLGPTPDGRSFHTYFGDREYYYQGEKYADLDHDDTDSYGPETTTIRKRVDGKYQFYIHNYSRNGYDGSETLRNSSAKVEIYSGNSGQPVKTYHIPSGSGDELYWYVFDMEVNGAELNFTDHNKLVVDEPQSDLQPAIDYNFYSSIEGNQLVDNALQLTLGTGYYPTQDKVFLRFSVEGPLNPALIELKSSEGALLPFQTNSLNNSIEAYHGSNDNGYDVSNLELQYELKFKQAGRYTLKTEFIDVSSNQVLDTTYDTLDIKDEELELLNEEKAKLSLESRVSYLTTVGEAVYLTDRNNPLLDDTLVIIEDLEMTTPATVIGSVYLKQDQGAILLENYNDGNQYVTYQAKVKLVRGSQQTIAQTISIIVPTLDILIEEAVEDADELIHDDPGLTELISARDAAMQARVGSQNDVKIASLKQLAGLLISLL</sequence>
<evidence type="ECO:0000313" key="4">
    <source>
        <dbReference type="EMBL" id="KZS45673.1"/>
    </source>
</evidence>
<evidence type="ECO:0000256" key="1">
    <source>
        <dbReference type="SAM" id="MobiDB-lite"/>
    </source>
</evidence>
<dbReference type="GeneID" id="97553003"/>
<evidence type="ECO:0000259" key="3">
    <source>
        <dbReference type="PROSITE" id="PS51272"/>
    </source>
</evidence>
<evidence type="ECO:0000256" key="2">
    <source>
        <dbReference type="SAM" id="SignalP"/>
    </source>
</evidence>
<dbReference type="PROSITE" id="PS51272">
    <property type="entry name" value="SLH"/>
    <property type="match status" value="3"/>
</dbReference>
<gene>
    <name evidence="4" type="ORF">AWU65_06985</name>
</gene>
<dbReference type="InterPro" id="IPR051465">
    <property type="entry name" value="Cell_Envelope_Struct_Comp"/>
</dbReference>
<dbReference type="RefSeq" id="WP_063477873.1">
    <property type="nucleotide sequence ID" value="NZ_CP147845.1"/>
</dbReference>
<comment type="caution">
    <text evidence="4">The sequence shown here is derived from an EMBL/GenBank/DDBJ whole genome shotgun (WGS) entry which is preliminary data.</text>
</comment>
<keyword evidence="2" id="KW-0732">Signal</keyword>
<dbReference type="STRING" id="59843.A3958_06910"/>
<dbReference type="PANTHER" id="PTHR43308">
    <property type="entry name" value="OUTER MEMBRANE PROTEIN ALPHA-RELATED"/>
    <property type="match status" value="1"/>
</dbReference>
<dbReference type="Proteomes" id="UP000076796">
    <property type="component" value="Unassembled WGS sequence"/>
</dbReference>
<dbReference type="Pfam" id="PF00395">
    <property type="entry name" value="SLH"/>
    <property type="match status" value="3"/>
</dbReference>
<dbReference type="AlphaFoldDB" id="A0A163HUP2"/>
<feature type="chain" id="PRO_5007843022" evidence="2">
    <location>
        <begin position="31"/>
        <end position="1106"/>
    </location>
</feature>
<dbReference type="EMBL" id="LWMH01000001">
    <property type="protein sequence ID" value="KZS45673.1"/>
    <property type="molecule type" value="Genomic_DNA"/>
</dbReference>
<name>A0A163HUP2_9BACL</name>
<organism evidence="4 5">
    <name type="scientific">Paenibacillus glucanolyticus</name>
    <dbReference type="NCBI Taxonomy" id="59843"/>
    <lineage>
        <taxon>Bacteria</taxon>
        <taxon>Bacillati</taxon>
        <taxon>Bacillota</taxon>
        <taxon>Bacilli</taxon>
        <taxon>Bacillales</taxon>
        <taxon>Paenibacillaceae</taxon>
        <taxon>Paenibacillus</taxon>
    </lineage>
</organism>
<dbReference type="InterPro" id="IPR008969">
    <property type="entry name" value="CarboxyPept-like_regulatory"/>
</dbReference>
<accession>A0A163HUP2</accession>
<proteinExistence type="predicted"/>
<dbReference type="PANTHER" id="PTHR43308:SF5">
    <property type="entry name" value="S-LAYER PROTEIN _ PEPTIDOGLYCAN ENDO-BETA-N-ACETYLGLUCOSAMINIDASE"/>
    <property type="match status" value="1"/>
</dbReference>
<evidence type="ECO:0000313" key="5">
    <source>
        <dbReference type="Proteomes" id="UP000076796"/>
    </source>
</evidence>
<dbReference type="OrthoDB" id="185675at2"/>
<feature type="domain" description="SLH" evidence="3">
    <location>
        <begin position="97"/>
        <end position="160"/>
    </location>
</feature>
<keyword evidence="5" id="KW-1185">Reference proteome</keyword>
<protein>
    <submittedName>
        <fullName evidence="4">S-layer protein</fullName>
    </submittedName>
</protein>
<dbReference type="InterPro" id="IPR001119">
    <property type="entry name" value="SLH_dom"/>
</dbReference>